<dbReference type="AlphaFoldDB" id="A0A067M3Z1"/>
<dbReference type="EMBL" id="KL198078">
    <property type="protein sequence ID" value="KDQ09410.1"/>
    <property type="molecule type" value="Genomic_DNA"/>
</dbReference>
<dbReference type="InParanoid" id="A0A067M3Z1"/>
<feature type="region of interest" description="Disordered" evidence="1">
    <location>
        <begin position="444"/>
        <end position="463"/>
    </location>
</feature>
<dbReference type="HOGENOM" id="CLU_384938_0_0_1"/>
<protein>
    <submittedName>
        <fullName evidence="2">Uncharacterized protein</fullName>
    </submittedName>
</protein>
<evidence type="ECO:0000313" key="2">
    <source>
        <dbReference type="EMBL" id="KDQ09410.1"/>
    </source>
</evidence>
<gene>
    <name evidence="2" type="ORF">BOTBODRAFT_178972</name>
</gene>
<evidence type="ECO:0000313" key="3">
    <source>
        <dbReference type="Proteomes" id="UP000027195"/>
    </source>
</evidence>
<keyword evidence="3" id="KW-1185">Reference proteome</keyword>
<reference evidence="3" key="1">
    <citation type="journal article" date="2014" name="Proc. Natl. Acad. Sci. U.S.A.">
        <title>Extensive sampling of basidiomycete genomes demonstrates inadequacy of the white-rot/brown-rot paradigm for wood decay fungi.</title>
        <authorList>
            <person name="Riley R."/>
            <person name="Salamov A.A."/>
            <person name="Brown D.W."/>
            <person name="Nagy L.G."/>
            <person name="Floudas D."/>
            <person name="Held B.W."/>
            <person name="Levasseur A."/>
            <person name="Lombard V."/>
            <person name="Morin E."/>
            <person name="Otillar R."/>
            <person name="Lindquist E.A."/>
            <person name="Sun H."/>
            <person name="LaButti K.M."/>
            <person name="Schmutz J."/>
            <person name="Jabbour D."/>
            <person name="Luo H."/>
            <person name="Baker S.E."/>
            <person name="Pisabarro A.G."/>
            <person name="Walton J.D."/>
            <person name="Blanchette R.A."/>
            <person name="Henrissat B."/>
            <person name="Martin F."/>
            <person name="Cullen D."/>
            <person name="Hibbett D.S."/>
            <person name="Grigoriev I.V."/>
        </authorList>
    </citation>
    <scope>NUCLEOTIDE SEQUENCE [LARGE SCALE GENOMIC DNA]</scope>
    <source>
        <strain evidence="3">FD-172 SS1</strain>
    </source>
</reference>
<sequence length="667" mass="75300">MNFLQLWGTEQQTNVDAWFENLLRETTNLDERQACEAFEYLLYAGSPADVWYDDLHEETKWQWPSLVLAFTSVWPVSKKLLCVSGALHARRMERKEEQARARDEKALRDLEQEVEWATEWEDYLGWVCRAEKKEVAFRARCEAAWESEWKRLDEWERASREAYEDDERVRREYEDLEFAHDEESLAWRVEEERLEADWKDERATLDAGGRRMVEEMRAARIQRVDEILRAEAEEEDRRRQEATTRRTITHCVRQPLYTTPTTLKALPNTISYPPPPETIAADVIEPTAKKPPDGSGVESVTSDALRESAEMWSTEVEGEGIFRGRVMSANGLTSHSLHELSTNDDHLRELVILPPTKHPTLPSLVMPTIYSYPPSPIRERLSSHVESRTTVRSLTTNDRLAPTKHPTGSTPATSVNRTRLPPWVMRLLRLHHPDEFSIVRRLSHDGRPAPTKHRTTPVAAKGIVHPDPPSFGHRQTPLPCIANLSVVARPPAADDRPALTKHPTTQETASSVVALPNLPLTHEFTRPAPLVQPHMLGPTRLPCAMDSFLAGTLPWVVNRPPPVKHPTPEDDLPNDDTGVDPPTHALLHDIPAPVKHPTVAHILAVDDLVTPTAGTLTNPPRVLDGQMVCVVTIGFSGMNPFAEGRPAPVKHPTMRENVSSLAESPNS</sequence>
<organism evidence="2 3">
    <name type="scientific">Botryobasidium botryosum (strain FD-172 SS1)</name>
    <dbReference type="NCBI Taxonomy" id="930990"/>
    <lineage>
        <taxon>Eukaryota</taxon>
        <taxon>Fungi</taxon>
        <taxon>Dikarya</taxon>
        <taxon>Basidiomycota</taxon>
        <taxon>Agaricomycotina</taxon>
        <taxon>Agaricomycetes</taxon>
        <taxon>Cantharellales</taxon>
        <taxon>Botryobasidiaceae</taxon>
        <taxon>Botryobasidium</taxon>
    </lineage>
</organism>
<name>A0A067M3Z1_BOTB1</name>
<evidence type="ECO:0000256" key="1">
    <source>
        <dbReference type="SAM" id="MobiDB-lite"/>
    </source>
</evidence>
<accession>A0A067M3Z1</accession>
<proteinExistence type="predicted"/>
<dbReference type="Proteomes" id="UP000027195">
    <property type="component" value="Unassembled WGS sequence"/>
</dbReference>
<feature type="compositionally biased region" description="Polar residues" evidence="1">
    <location>
        <begin position="406"/>
        <end position="416"/>
    </location>
</feature>
<feature type="region of interest" description="Disordered" evidence="1">
    <location>
        <begin position="644"/>
        <end position="667"/>
    </location>
</feature>
<feature type="region of interest" description="Disordered" evidence="1">
    <location>
        <begin position="381"/>
        <end position="416"/>
    </location>
</feature>
<feature type="compositionally biased region" description="Polar residues" evidence="1">
    <location>
        <begin position="656"/>
        <end position="667"/>
    </location>
</feature>